<evidence type="ECO:0008006" key="5">
    <source>
        <dbReference type="Google" id="ProtNLM"/>
    </source>
</evidence>
<protein>
    <recommendedName>
        <fullName evidence="5">Microtubule associated protein</fullName>
    </recommendedName>
</protein>
<keyword evidence="2" id="KW-1133">Transmembrane helix</keyword>
<keyword evidence="2" id="KW-0812">Transmembrane</keyword>
<dbReference type="KEGG" id="pno:SNOG_01941"/>
<dbReference type="VEuPathDB" id="FungiDB:JI435_019410"/>
<dbReference type="RefSeq" id="XP_001792563.1">
    <property type="nucleotide sequence ID" value="XM_001792511.1"/>
</dbReference>
<dbReference type="InterPro" id="IPR018750">
    <property type="entry name" value="DUF2306_membrane"/>
</dbReference>
<proteinExistence type="predicted"/>
<sequence>MSIMVTPTRATSKSTKTWAEKIYNPVGFTKGYNFALYFIFGGAMVGFCLARFMYLNFDNNFCPSTPSGDGNGAAPGECYYFLNFDRYKIGILLHLASVLPAGILAVMQFTPYIRHRWIMVHRISGYFAILLYAISLVGALMIARHSFGGGLDVQAWIGFVGTGVLVCFIISYINIRRLQIEQHRAWMLRGWFYAGAIITNRLIMIIAAMIISKQEYFVAWPCTKIESTFSDASEFLSSYPSCAAYINGTDLTEFALVNASMDGPGGANAGAALNVPFGMALWLSVVIHAIGVEIYLHLTPKEAQRLRQVSYQRQLEAGLRNPGSAGLTSDRLGDAEKWTPEQQPRLASTGTAVSTVSTVNVSQETK</sequence>
<feature type="transmembrane region" description="Helical" evidence="2">
    <location>
        <begin position="155"/>
        <end position="175"/>
    </location>
</feature>
<dbReference type="Pfam" id="PF10067">
    <property type="entry name" value="DUF2306"/>
    <property type="match status" value="1"/>
</dbReference>
<feature type="region of interest" description="Disordered" evidence="1">
    <location>
        <begin position="320"/>
        <end position="366"/>
    </location>
</feature>
<dbReference type="Proteomes" id="UP000663193">
    <property type="component" value="Chromosome 2"/>
</dbReference>
<dbReference type="AlphaFoldDB" id="A0A7U2ERH6"/>
<evidence type="ECO:0000313" key="3">
    <source>
        <dbReference type="EMBL" id="QRC91733.1"/>
    </source>
</evidence>
<reference evidence="4" key="1">
    <citation type="journal article" date="2021" name="BMC Genomics">
        <title>Chromosome-level genome assembly and manually-curated proteome of model necrotroph Parastagonospora nodorum Sn15 reveals a genome-wide trove of candidate effector homologs, and redundancy of virulence-related functions within an accessory chromosome.</title>
        <authorList>
            <person name="Bertazzoni S."/>
            <person name="Jones D.A.B."/>
            <person name="Phan H.T."/>
            <person name="Tan K.-C."/>
            <person name="Hane J.K."/>
        </authorList>
    </citation>
    <scope>NUCLEOTIDE SEQUENCE [LARGE SCALE GENOMIC DNA]</scope>
    <source>
        <strain evidence="4">SN15 / ATCC MYA-4574 / FGSC 10173)</strain>
    </source>
</reference>
<feature type="transmembrane region" description="Helical" evidence="2">
    <location>
        <begin position="187"/>
        <end position="211"/>
    </location>
</feature>
<evidence type="ECO:0000313" key="4">
    <source>
        <dbReference type="Proteomes" id="UP000663193"/>
    </source>
</evidence>
<feature type="transmembrane region" description="Helical" evidence="2">
    <location>
        <begin position="125"/>
        <end position="143"/>
    </location>
</feature>
<gene>
    <name evidence="3" type="ORF">JI435_019410</name>
</gene>
<feature type="compositionally biased region" description="Low complexity" evidence="1">
    <location>
        <begin position="348"/>
        <end position="366"/>
    </location>
</feature>
<feature type="transmembrane region" description="Helical" evidence="2">
    <location>
        <begin position="279"/>
        <end position="298"/>
    </location>
</feature>
<accession>A0A7U2ERH6</accession>
<keyword evidence="2" id="KW-0472">Membrane</keyword>
<organism evidence="3 4">
    <name type="scientific">Phaeosphaeria nodorum (strain SN15 / ATCC MYA-4574 / FGSC 10173)</name>
    <name type="common">Glume blotch fungus</name>
    <name type="synonym">Parastagonospora nodorum</name>
    <dbReference type="NCBI Taxonomy" id="321614"/>
    <lineage>
        <taxon>Eukaryota</taxon>
        <taxon>Fungi</taxon>
        <taxon>Dikarya</taxon>
        <taxon>Ascomycota</taxon>
        <taxon>Pezizomycotina</taxon>
        <taxon>Dothideomycetes</taxon>
        <taxon>Pleosporomycetidae</taxon>
        <taxon>Pleosporales</taxon>
        <taxon>Pleosporineae</taxon>
        <taxon>Phaeosphaeriaceae</taxon>
        <taxon>Parastagonospora</taxon>
    </lineage>
</organism>
<evidence type="ECO:0000256" key="2">
    <source>
        <dbReference type="SAM" id="Phobius"/>
    </source>
</evidence>
<keyword evidence="4" id="KW-1185">Reference proteome</keyword>
<dbReference type="OrthoDB" id="193478at2759"/>
<evidence type="ECO:0000256" key="1">
    <source>
        <dbReference type="SAM" id="MobiDB-lite"/>
    </source>
</evidence>
<dbReference type="EMBL" id="CP069024">
    <property type="protein sequence ID" value="QRC91733.1"/>
    <property type="molecule type" value="Genomic_DNA"/>
</dbReference>
<name>A0A7U2ERH6_PHANO</name>
<feature type="transmembrane region" description="Helical" evidence="2">
    <location>
        <begin position="34"/>
        <end position="54"/>
    </location>
</feature>
<feature type="transmembrane region" description="Helical" evidence="2">
    <location>
        <begin position="91"/>
        <end position="113"/>
    </location>
</feature>